<dbReference type="GO" id="GO:0035303">
    <property type="term" value="P:regulation of dephosphorylation"/>
    <property type="evidence" value="ECO:0007669"/>
    <property type="project" value="TreeGrafter"/>
</dbReference>
<dbReference type="PANTHER" id="PTHR10933:SF9">
    <property type="entry name" value="IMMUNOGLOBULIN-BINDING PROTEIN 1"/>
    <property type="match status" value="1"/>
</dbReference>
<feature type="compositionally biased region" description="Basic and acidic residues" evidence="1">
    <location>
        <begin position="321"/>
        <end position="342"/>
    </location>
</feature>
<feature type="region of interest" description="Disordered" evidence="1">
    <location>
        <begin position="300"/>
        <end position="352"/>
    </location>
</feature>
<proteinExistence type="predicted"/>
<dbReference type="Gene3D" id="1.25.40.540">
    <property type="entry name" value="TAP42-like family"/>
    <property type="match status" value="1"/>
</dbReference>
<feature type="compositionally biased region" description="Basic and acidic residues" evidence="1">
    <location>
        <begin position="223"/>
        <end position="241"/>
    </location>
</feature>
<dbReference type="PANTHER" id="PTHR10933">
    <property type="entry name" value="IMMUNOGLOBULIN-BINDING PROTEIN 1"/>
    <property type="match status" value="1"/>
</dbReference>
<evidence type="ECO:0000313" key="2">
    <source>
        <dbReference type="EMBL" id="KAG8627935.1"/>
    </source>
</evidence>
<evidence type="ECO:0008006" key="4">
    <source>
        <dbReference type="Google" id="ProtNLM"/>
    </source>
</evidence>
<dbReference type="GO" id="GO:0009966">
    <property type="term" value="P:regulation of signal transduction"/>
    <property type="evidence" value="ECO:0007669"/>
    <property type="project" value="InterPro"/>
</dbReference>
<dbReference type="InterPro" id="IPR007304">
    <property type="entry name" value="TAP46-like"/>
</dbReference>
<gene>
    <name evidence="2" type="ORF">KVT40_003808</name>
</gene>
<dbReference type="Proteomes" id="UP000809789">
    <property type="component" value="Unassembled WGS sequence"/>
</dbReference>
<accession>A0A8K0L2W3</accession>
<dbReference type="GO" id="GO:0005829">
    <property type="term" value="C:cytosol"/>
    <property type="evidence" value="ECO:0007669"/>
    <property type="project" value="TreeGrafter"/>
</dbReference>
<reference evidence="2" key="1">
    <citation type="submission" date="2021-07" db="EMBL/GenBank/DDBJ databases">
        <title>Elsinoe batatas strain:CRI-CJ2 Genome sequencing and assembly.</title>
        <authorList>
            <person name="Huang L."/>
        </authorList>
    </citation>
    <scope>NUCLEOTIDE SEQUENCE</scope>
    <source>
        <strain evidence="2">CRI-CJ2</strain>
    </source>
</reference>
<evidence type="ECO:0000313" key="3">
    <source>
        <dbReference type="Proteomes" id="UP000809789"/>
    </source>
</evidence>
<dbReference type="AlphaFoldDB" id="A0A8K0L2W3"/>
<dbReference type="OrthoDB" id="10261753at2759"/>
<sequence>MSGETMSLRSLFHSAEGKRQKLSQLPSSNSPEYQDILNSALSDYQKALDTVDRGSIFSRNEIIDDVSTSDIRYFLLRYYLADLTLKKTGGDRKAHVKEAQSLLTAFIKQLDSHDILTKPDGKLLERFLDTPDTFSIASSSDPAARREIKIRRFKEEKELKQRLSVLQSQSSASQDDEIARDLYLQQISFAVHQTFRTLESIAQELHILSMAPPTPPDLGELSLDSRDRERRGDGYSERLDGPSHLSAGLKGPLLDSKGKPMRPFTLLDKRTQLQQGVFRPDHSLPTMTIDEYLEEERKRGGIIEGGGPNSGLAPEPDEDNLEKADAETMKARAWDDFKDENPKGAGNTLNRG</sequence>
<dbReference type="Pfam" id="PF04177">
    <property type="entry name" value="TAP42"/>
    <property type="match status" value="1"/>
</dbReference>
<evidence type="ECO:0000256" key="1">
    <source>
        <dbReference type="SAM" id="MobiDB-lite"/>
    </source>
</evidence>
<comment type="caution">
    <text evidence="2">The sequence shown here is derived from an EMBL/GenBank/DDBJ whole genome shotgun (WGS) entry which is preliminary data.</text>
</comment>
<keyword evidence="3" id="KW-1185">Reference proteome</keyword>
<protein>
    <recommendedName>
        <fullName evidence="4">TAP42-like protein</fullName>
    </recommendedName>
</protein>
<name>A0A8K0L2W3_9PEZI</name>
<dbReference type="InterPro" id="IPR038511">
    <property type="entry name" value="TAP42/TAP46-like_sf"/>
</dbReference>
<feature type="region of interest" description="Disordered" evidence="1">
    <location>
        <begin position="210"/>
        <end position="262"/>
    </location>
</feature>
<organism evidence="2 3">
    <name type="scientific">Elsinoe batatas</name>
    <dbReference type="NCBI Taxonomy" id="2601811"/>
    <lineage>
        <taxon>Eukaryota</taxon>
        <taxon>Fungi</taxon>
        <taxon>Dikarya</taxon>
        <taxon>Ascomycota</taxon>
        <taxon>Pezizomycotina</taxon>
        <taxon>Dothideomycetes</taxon>
        <taxon>Dothideomycetidae</taxon>
        <taxon>Myriangiales</taxon>
        <taxon>Elsinoaceae</taxon>
        <taxon>Elsinoe</taxon>
    </lineage>
</organism>
<dbReference type="EMBL" id="JAESVG020000004">
    <property type="protein sequence ID" value="KAG8627935.1"/>
    <property type="molecule type" value="Genomic_DNA"/>
</dbReference>
<dbReference type="GO" id="GO:0051721">
    <property type="term" value="F:protein phosphatase 2A binding"/>
    <property type="evidence" value="ECO:0007669"/>
    <property type="project" value="TreeGrafter"/>
</dbReference>